<keyword evidence="4" id="KW-1185">Reference proteome</keyword>
<dbReference type="Gene3D" id="3.80.10.10">
    <property type="entry name" value="Ribonuclease Inhibitor"/>
    <property type="match status" value="1"/>
</dbReference>
<name>A0A813UXX3_9BILA</name>
<evidence type="ECO:0000256" key="1">
    <source>
        <dbReference type="SAM" id="Phobius"/>
    </source>
</evidence>
<protein>
    <submittedName>
        <fullName evidence="3">Uncharacterized protein</fullName>
    </submittedName>
</protein>
<evidence type="ECO:0000313" key="4">
    <source>
        <dbReference type="Proteomes" id="UP000663879"/>
    </source>
</evidence>
<dbReference type="EMBL" id="CAJNOC010001043">
    <property type="protein sequence ID" value="CAF0829588.1"/>
    <property type="molecule type" value="Genomic_DNA"/>
</dbReference>
<feature type="signal peptide" evidence="2">
    <location>
        <begin position="1"/>
        <end position="17"/>
    </location>
</feature>
<gene>
    <name evidence="3" type="ORF">OXX778_LOCUS7893</name>
</gene>
<evidence type="ECO:0000256" key="2">
    <source>
        <dbReference type="SAM" id="SignalP"/>
    </source>
</evidence>
<dbReference type="AlphaFoldDB" id="A0A813UXX3"/>
<keyword evidence="1" id="KW-0472">Membrane</keyword>
<feature type="chain" id="PRO_5032718350" evidence="2">
    <location>
        <begin position="18"/>
        <end position="497"/>
    </location>
</feature>
<accession>A0A813UXX3</accession>
<keyword evidence="1" id="KW-1133">Transmembrane helix</keyword>
<evidence type="ECO:0000313" key="3">
    <source>
        <dbReference type="EMBL" id="CAF0829588.1"/>
    </source>
</evidence>
<proteinExistence type="predicted"/>
<keyword evidence="2" id="KW-0732">Signal</keyword>
<reference evidence="3" key="1">
    <citation type="submission" date="2021-02" db="EMBL/GenBank/DDBJ databases">
        <authorList>
            <person name="Nowell W R."/>
        </authorList>
    </citation>
    <scope>NUCLEOTIDE SEQUENCE</scope>
    <source>
        <strain evidence="3">Ploen Becks lab</strain>
    </source>
</reference>
<dbReference type="Proteomes" id="UP000663879">
    <property type="component" value="Unassembled WGS sequence"/>
</dbReference>
<keyword evidence="1" id="KW-0812">Transmembrane</keyword>
<dbReference type="InterPro" id="IPR032675">
    <property type="entry name" value="LRR_dom_sf"/>
</dbReference>
<feature type="transmembrane region" description="Helical" evidence="1">
    <location>
        <begin position="471"/>
        <end position="491"/>
    </location>
</feature>
<organism evidence="3 4">
    <name type="scientific">Brachionus calyciflorus</name>
    <dbReference type="NCBI Taxonomy" id="104777"/>
    <lineage>
        <taxon>Eukaryota</taxon>
        <taxon>Metazoa</taxon>
        <taxon>Spiralia</taxon>
        <taxon>Gnathifera</taxon>
        <taxon>Rotifera</taxon>
        <taxon>Eurotatoria</taxon>
        <taxon>Monogononta</taxon>
        <taxon>Pseudotrocha</taxon>
        <taxon>Ploima</taxon>
        <taxon>Brachionidae</taxon>
        <taxon>Brachionus</taxon>
    </lineage>
</organism>
<comment type="caution">
    <text evidence="3">The sequence shown here is derived from an EMBL/GenBank/DDBJ whole genome shotgun (WGS) entry which is preliminary data.</text>
</comment>
<dbReference type="SUPFAM" id="SSF52075">
    <property type="entry name" value="Outer arm dynein light chain 1"/>
    <property type="match status" value="1"/>
</dbReference>
<sequence length="497" mass="58461">MKFVFVYFVFLCSSVSSLKLYQNYICPREANKTFCISYQNSIMFEDQLKHTFIEYHSRVGFVIYNFRLHNFKINEYGSELKLDFLAGSTKLIDISFSNLNYLINVLDYVHLANYSIRFSHLEKLEDFQILSDSIETFDFSNNKIKFVQENFFRKFRYLQAVNLKNNQIFEIKRLEFNSKYLRYLNFKNIQATKIDEIYFVNNPDDLWISFDQNRLDSFPKINGKIKKIKNYVIGLQSKKNLLYNKTLQPSDNPINIINLEINHDHFIRENISDSLSCLLNHGTILNIVLRGKLSFTERFQSFFFPNYYKLENLYKMHVKKDVFDLNKCKDYVIMSSVTTTTTHLPTVVSTNFTTHLPRVISTDCIAFNESISNENSSNITNEIENFNVTLLPIDINEFNASYSENSTIEANETIYENITDTTEEFSQGQIDEITTVDSGFFNKAKIINFLKDTKLFFERFLKLMSENIRKIFVISSVFLVMFFIVLLIVYLKKAGLA</sequence>